<dbReference type="EMBL" id="CAKMRJ010005523">
    <property type="protein sequence ID" value="CAH1444807.1"/>
    <property type="molecule type" value="Genomic_DNA"/>
</dbReference>
<protein>
    <submittedName>
        <fullName evidence="2">Uncharacterized protein</fullName>
    </submittedName>
</protein>
<name>A0AAU9P402_9ASTR</name>
<comment type="caution">
    <text evidence="2">The sequence shown here is derived from an EMBL/GenBank/DDBJ whole genome shotgun (WGS) entry which is preliminary data.</text>
</comment>
<proteinExistence type="predicted"/>
<reference evidence="2 3" key="1">
    <citation type="submission" date="2022-01" db="EMBL/GenBank/DDBJ databases">
        <authorList>
            <person name="Xiong W."/>
            <person name="Schranz E."/>
        </authorList>
    </citation>
    <scope>NUCLEOTIDE SEQUENCE [LARGE SCALE GENOMIC DNA]</scope>
</reference>
<dbReference type="Proteomes" id="UP001157418">
    <property type="component" value="Unassembled WGS sequence"/>
</dbReference>
<accession>A0AAU9P402</accession>
<organism evidence="2 3">
    <name type="scientific">Lactuca virosa</name>
    <dbReference type="NCBI Taxonomy" id="75947"/>
    <lineage>
        <taxon>Eukaryota</taxon>
        <taxon>Viridiplantae</taxon>
        <taxon>Streptophyta</taxon>
        <taxon>Embryophyta</taxon>
        <taxon>Tracheophyta</taxon>
        <taxon>Spermatophyta</taxon>
        <taxon>Magnoliopsida</taxon>
        <taxon>eudicotyledons</taxon>
        <taxon>Gunneridae</taxon>
        <taxon>Pentapetalae</taxon>
        <taxon>asterids</taxon>
        <taxon>campanulids</taxon>
        <taxon>Asterales</taxon>
        <taxon>Asteraceae</taxon>
        <taxon>Cichorioideae</taxon>
        <taxon>Cichorieae</taxon>
        <taxon>Lactucinae</taxon>
        <taxon>Lactuca</taxon>
    </lineage>
</organism>
<evidence type="ECO:0000313" key="2">
    <source>
        <dbReference type="EMBL" id="CAH1444807.1"/>
    </source>
</evidence>
<dbReference type="AlphaFoldDB" id="A0AAU9P402"/>
<feature type="compositionally biased region" description="Low complexity" evidence="1">
    <location>
        <begin position="86"/>
        <end position="104"/>
    </location>
</feature>
<sequence>MAGEKGGWKEAGGAQLKRVESVESALGVLYYRLEIQGNQIQHQADSIASIELKMDQNQLKMDQKLEEVLRAVIKGKNSGEEEESEPVSSILETLKESTGGSRSSAGGGSGGSSDGGSGRTNNGEPTRGTNWRFPKLDMPLFDEENPDGWILLAECYFNFYRLSDVYKMEAAVVALEGDALLWY</sequence>
<gene>
    <name evidence="2" type="ORF">LVIROSA_LOCUS30614</name>
</gene>
<keyword evidence="3" id="KW-1185">Reference proteome</keyword>
<feature type="region of interest" description="Disordered" evidence="1">
    <location>
        <begin position="76"/>
        <end position="132"/>
    </location>
</feature>
<evidence type="ECO:0000256" key="1">
    <source>
        <dbReference type="SAM" id="MobiDB-lite"/>
    </source>
</evidence>
<evidence type="ECO:0000313" key="3">
    <source>
        <dbReference type="Proteomes" id="UP001157418"/>
    </source>
</evidence>
<feature type="compositionally biased region" description="Gly residues" evidence="1">
    <location>
        <begin position="105"/>
        <end position="118"/>
    </location>
</feature>